<keyword evidence="7" id="KW-1185">Reference proteome</keyword>
<dbReference type="PANTHER" id="PTHR11575:SF6">
    <property type="entry name" value="2',3'-CYCLIC-NUCLEOTIDE 2'-PHOSPHODIESTERASE_3'-NUCLEOTIDASE"/>
    <property type="match status" value="1"/>
</dbReference>
<dbReference type="Pfam" id="PF02872">
    <property type="entry name" value="5_nucleotid_C"/>
    <property type="match status" value="1"/>
</dbReference>
<dbReference type="Gene3D" id="3.90.780.10">
    <property type="entry name" value="5'-Nucleotidase, C-terminal domain"/>
    <property type="match status" value="1"/>
</dbReference>
<dbReference type="Proteomes" id="UP000288127">
    <property type="component" value="Unassembled WGS sequence"/>
</dbReference>
<sequence length="579" mass="63427">MWYRYLVAGICCMASTAVNAESITLRILATSDVHGHFTGFNYFSQQPEAKGLAHTAVLIEQARASADISVLIENGDLIQGSPFTDYMVAAAKMQEQLPLASLLNSMGYDAVNLGNHEFNYGLEYLSRAYAGVSAPILSANLHSNSSFAKQHLRHKPYVIIPKTVTNSSVPNASSTNTINIGLVGVLPPQIMQWDTHHLTNHVSVEPMYDAARRAVKAARNDGADIVILVAHTGMPKHTSEGGDSEQGVWELAQIDGIDGIIFGHQHEVFPGTDVYDGLDQVDSKNGTVFGIPAVQPGVHGEHLGIINFVVNYSEQLKRWEVQSKSAKVERVTSSRDELLVNQLKPAHQATLAFMQQPIGHSQATLSQQLARIEPTLAMQLIHDAQLWYIDRYAQANAQSWTELPRLSAVAPFNAALSASDDFTSIEAGAVTLGDIGDLYRYPNTLDVVVVTGATLKAWFEDAASALQLGTTEDRWSWINTDVPSYQFDTFSGINYQIDPSQPIGKRVQTLPEIINEQKYAVVTNNYRANGGGDIAGLDGSQIIYSSPDQIQHILIEYLRSLGDEGYPATLHQNWKIDKN</sequence>
<dbReference type="GO" id="GO:0000166">
    <property type="term" value="F:nucleotide binding"/>
    <property type="evidence" value="ECO:0007669"/>
    <property type="project" value="UniProtKB-KW"/>
</dbReference>
<dbReference type="Pfam" id="PF00149">
    <property type="entry name" value="Metallophos"/>
    <property type="match status" value="1"/>
</dbReference>
<dbReference type="Gene3D" id="3.60.21.10">
    <property type="match status" value="1"/>
</dbReference>
<dbReference type="SUPFAM" id="SSF56300">
    <property type="entry name" value="Metallo-dependent phosphatases"/>
    <property type="match status" value="1"/>
</dbReference>
<evidence type="ECO:0000256" key="1">
    <source>
        <dbReference type="ARBA" id="ARBA00006654"/>
    </source>
</evidence>
<feature type="signal peptide" evidence="3">
    <location>
        <begin position="1"/>
        <end position="20"/>
    </location>
</feature>
<dbReference type="GO" id="GO:0046872">
    <property type="term" value="F:metal ion binding"/>
    <property type="evidence" value="ECO:0007669"/>
    <property type="project" value="InterPro"/>
</dbReference>
<keyword evidence="3" id="KW-0547">Nucleotide-binding</keyword>
<dbReference type="GO" id="GO:0030288">
    <property type="term" value="C:outer membrane-bounded periplasmic space"/>
    <property type="evidence" value="ECO:0007669"/>
    <property type="project" value="TreeGrafter"/>
</dbReference>
<dbReference type="PRINTS" id="PR01607">
    <property type="entry name" value="APYRASEFAMLY"/>
</dbReference>
<feature type="chain" id="PRO_5018817761" description="Bifunctional 2',3'-cyclic-nucleotide 2'-phosphodiesterase/3'-nucleotidase" evidence="3">
    <location>
        <begin position="21"/>
        <end position="579"/>
    </location>
</feature>
<gene>
    <name evidence="6" type="ORF">CWI76_02705</name>
</gene>
<dbReference type="InterPro" id="IPR006146">
    <property type="entry name" value="5'-Nucleotdase_CS"/>
</dbReference>
<dbReference type="SUPFAM" id="SSF55816">
    <property type="entry name" value="5'-nucleotidase (syn. UDP-sugar hydrolase), C-terminal domain"/>
    <property type="match status" value="1"/>
</dbReference>
<reference evidence="7" key="1">
    <citation type="journal article" date="2018" name="Front. Microbiol.">
        <title>Genome-Based Analysis Reveals the Taxonomy and Diversity of the Family Idiomarinaceae.</title>
        <authorList>
            <person name="Liu Y."/>
            <person name="Lai Q."/>
            <person name="Shao Z."/>
        </authorList>
    </citation>
    <scope>NUCLEOTIDE SEQUENCE [LARGE SCALE GENOMIC DNA]</scope>
    <source>
        <strain evidence="7">PIM1</strain>
    </source>
</reference>
<dbReference type="PANTHER" id="PTHR11575">
    <property type="entry name" value="5'-NUCLEOTIDASE-RELATED"/>
    <property type="match status" value="1"/>
</dbReference>
<dbReference type="PROSITE" id="PS00785">
    <property type="entry name" value="5_NUCLEOTIDASE_1"/>
    <property type="match status" value="1"/>
</dbReference>
<dbReference type="PROSITE" id="PS00786">
    <property type="entry name" value="5_NUCLEOTIDASE_2"/>
    <property type="match status" value="1"/>
</dbReference>
<dbReference type="GO" id="GO:0009166">
    <property type="term" value="P:nucleotide catabolic process"/>
    <property type="evidence" value="ECO:0007669"/>
    <property type="project" value="InterPro"/>
</dbReference>
<feature type="domain" description="Calcineurin-like phosphoesterase" evidence="4">
    <location>
        <begin position="25"/>
        <end position="267"/>
    </location>
</feature>
<dbReference type="InterPro" id="IPR036907">
    <property type="entry name" value="5'-Nucleotdase_C_sf"/>
</dbReference>
<dbReference type="GO" id="GO:0016788">
    <property type="term" value="F:hydrolase activity, acting on ester bonds"/>
    <property type="evidence" value="ECO:0007669"/>
    <property type="project" value="InterPro"/>
</dbReference>
<dbReference type="AlphaFoldDB" id="A0A432YJQ0"/>
<proteinExistence type="inferred from homology"/>
<protein>
    <recommendedName>
        <fullName evidence="8">Bifunctional 2',3'-cyclic-nucleotide 2'-phosphodiesterase/3'-nucleotidase</fullName>
    </recommendedName>
</protein>
<dbReference type="EMBL" id="PIPZ01000001">
    <property type="protein sequence ID" value="RUO61193.1"/>
    <property type="molecule type" value="Genomic_DNA"/>
</dbReference>
<feature type="domain" description="5'-Nucleotidase C-terminal" evidence="5">
    <location>
        <begin position="358"/>
        <end position="534"/>
    </location>
</feature>
<keyword evidence="3" id="KW-0378">Hydrolase</keyword>
<evidence type="ECO:0000259" key="5">
    <source>
        <dbReference type="Pfam" id="PF02872"/>
    </source>
</evidence>
<name>A0A432YJQ0_9GAMM</name>
<dbReference type="InterPro" id="IPR006179">
    <property type="entry name" value="5_nucleotidase/apyrase"/>
</dbReference>
<dbReference type="InterPro" id="IPR008334">
    <property type="entry name" value="5'-Nucleotdase_C"/>
</dbReference>
<comment type="similarity">
    <text evidence="1 3">Belongs to the 5'-nucleotidase family.</text>
</comment>
<comment type="caution">
    <text evidence="6">The sequence shown here is derived from an EMBL/GenBank/DDBJ whole genome shotgun (WGS) entry which is preliminary data.</text>
</comment>
<evidence type="ECO:0000259" key="4">
    <source>
        <dbReference type="Pfam" id="PF00149"/>
    </source>
</evidence>
<organism evidence="6 7">
    <name type="scientific">Pseudidiomarina marina</name>
    <dbReference type="NCBI Taxonomy" id="502366"/>
    <lineage>
        <taxon>Bacteria</taxon>
        <taxon>Pseudomonadati</taxon>
        <taxon>Pseudomonadota</taxon>
        <taxon>Gammaproteobacteria</taxon>
        <taxon>Alteromonadales</taxon>
        <taxon>Idiomarinaceae</taxon>
        <taxon>Pseudidiomarina</taxon>
    </lineage>
</organism>
<evidence type="ECO:0000313" key="6">
    <source>
        <dbReference type="EMBL" id="RUO61193.1"/>
    </source>
</evidence>
<dbReference type="InterPro" id="IPR029052">
    <property type="entry name" value="Metallo-depent_PP-like"/>
</dbReference>
<evidence type="ECO:0000256" key="2">
    <source>
        <dbReference type="ARBA" id="ARBA00022729"/>
    </source>
</evidence>
<evidence type="ECO:0008006" key="8">
    <source>
        <dbReference type="Google" id="ProtNLM"/>
    </source>
</evidence>
<evidence type="ECO:0000313" key="7">
    <source>
        <dbReference type="Proteomes" id="UP000288127"/>
    </source>
</evidence>
<dbReference type="OrthoDB" id="9803927at2"/>
<dbReference type="InterPro" id="IPR004843">
    <property type="entry name" value="Calcineurin-like_PHP"/>
</dbReference>
<evidence type="ECO:0000256" key="3">
    <source>
        <dbReference type="RuleBase" id="RU362119"/>
    </source>
</evidence>
<keyword evidence="2 3" id="KW-0732">Signal</keyword>
<accession>A0A432YJQ0</accession>